<sequence length="204" mass="21733">MSATIAYPPMSFITFTFPDDPFCGRVNDSSGATVYDLDLDVGLFGGKKSSSISRIGPRRSIDPVGSINWGGWTSSKNVTVGGINCGRLLDHRSTGFFSSGEYWFTAGDGREYYWKKKECFAASGQRVATYTRKKARLFHSNIPATLSVDRSYAAPAVLDFILISALLMEKKREDEERRRRRAAASGGGSGGGGGGGDGGGGGGC</sequence>
<evidence type="ECO:0000259" key="2">
    <source>
        <dbReference type="Pfam" id="PF20236"/>
    </source>
</evidence>
<organism evidence="3 4">
    <name type="scientific">Tulasnella calospora MUT 4182</name>
    <dbReference type="NCBI Taxonomy" id="1051891"/>
    <lineage>
        <taxon>Eukaryota</taxon>
        <taxon>Fungi</taxon>
        <taxon>Dikarya</taxon>
        <taxon>Basidiomycota</taxon>
        <taxon>Agaricomycotina</taxon>
        <taxon>Agaricomycetes</taxon>
        <taxon>Cantharellales</taxon>
        <taxon>Tulasnellaceae</taxon>
        <taxon>Tulasnella</taxon>
    </lineage>
</organism>
<dbReference type="OrthoDB" id="3200201at2759"/>
<protein>
    <recommendedName>
        <fullName evidence="2">DUF6593 domain-containing protein</fullName>
    </recommendedName>
</protein>
<evidence type="ECO:0000313" key="3">
    <source>
        <dbReference type="EMBL" id="KIO23826.1"/>
    </source>
</evidence>
<accession>A0A0C3QDU3</accession>
<evidence type="ECO:0000256" key="1">
    <source>
        <dbReference type="SAM" id="MobiDB-lite"/>
    </source>
</evidence>
<dbReference type="EMBL" id="KN823075">
    <property type="protein sequence ID" value="KIO23826.1"/>
    <property type="molecule type" value="Genomic_DNA"/>
</dbReference>
<reference evidence="4" key="2">
    <citation type="submission" date="2015-01" db="EMBL/GenBank/DDBJ databases">
        <title>Evolutionary Origins and Diversification of the Mycorrhizal Mutualists.</title>
        <authorList>
            <consortium name="DOE Joint Genome Institute"/>
            <consortium name="Mycorrhizal Genomics Consortium"/>
            <person name="Kohler A."/>
            <person name="Kuo A."/>
            <person name="Nagy L.G."/>
            <person name="Floudas D."/>
            <person name="Copeland A."/>
            <person name="Barry K.W."/>
            <person name="Cichocki N."/>
            <person name="Veneault-Fourrey C."/>
            <person name="LaButti K."/>
            <person name="Lindquist E.A."/>
            <person name="Lipzen A."/>
            <person name="Lundell T."/>
            <person name="Morin E."/>
            <person name="Murat C."/>
            <person name="Riley R."/>
            <person name="Ohm R."/>
            <person name="Sun H."/>
            <person name="Tunlid A."/>
            <person name="Henrissat B."/>
            <person name="Grigoriev I.V."/>
            <person name="Hibbett D.S."/>
            <person name="Martin F."/>
        </authorList>
    </citation>
    <scope>NUCLEOTIDE SEQUENCE [LARGE SCALE GENOMIC DNA]</scope>
    <source>
        <strain evidence="4">MUT 4182</strain>
    </source>
</reference>
<dbReference type="Pfam" id="PF20236">
    <property type="entry name" value="DUF6593"/>
    <property type="match status" value="1"/>
</dbReference>
<feature type="compositionally biased region" description="Gly residues" evidence="1">
    <location>
        <begin position="185"/>
        <end position="204"/>
    </location>
</feature>
<name>A0A0C3QDU3_9AGAM</name>
<feature type="region of interest" description="Disordered" evidence="1">
    <location>
        <begin position="174"/>
        <end position="204"/>
    </location>
</feature>
<reference evidence="3 4" key="1">
    <citation type="submission" date="2014-04" db="EMBL/GenBank/DDBJ databases">
        <authorList>
            <consortium name="DOE Joint Genome Institute"/>
            <person name="Kuo A."/>
            <person name="Girlanda M."/>
            <person name="Perotto S."/>
            <person name="Kohler A."/>
            <person name="Nagy L.G."/>
            <person name="Floudas D."/>
            <person name="Copeland A."/>
            <person name="Barry K.W."/>
            <person name="Cichocki N."/>
            <person name="Veneault-Fourrey C."/>
            <person name="LaButti K."/>
            <person name="Lindquist E.A."/>
            <person name="Lipzen A."/>
            <person name="Lundell T."/>
            <person name="Morin E."/>
            <person name="Murat C."/>
            <person name="Sun H."/>
            <person name="Tunlid A."/>
            <person name="Henrissat B."/>
            <person name="Grigoriev I.V."/>
            <person name="Hibbett D.S."/>
            <person name="Martin F."/>
            <person name="Nordberg H.P."/>
            <person name="Cantor M.N."/>
            <person name="Hua S.X."/>
        </authorList>
    </citation>
    <scope>NUCLEOTIDE SEQUENCE [LARGE SCALE GENOMIC DNA]</scope>
    <source>
        <strain evidence="3 4">MUT 4182</strain>
    </source>
</reference>
<keyword evidence="4" id="KW-1185">Reference proteome</keyword>
<proteinExistence type="predicted"/>
<dbReference type="AlphaFoldDB" id="A0A0C3QDU3"/>
<dbReference type="HOGENOM" id="CLU_1469250_0_0_1"/>
<dbReference type="InterPro" id="IPR046528">
    <property type="entry name" value="DUF6593"/>
</dbReference>
<evidence type="ECO:0000313" key="4">
    <source>
        <dbReference type="Proteomes" id="UP000054248"/>
    </source>
</evidence>
<dbReference type="Proteomes" id="UP000054248">
    <property type="component" value="Unassembled WGS sequence"/>
</dbReference>
<gene>
    <name evidence="3" type="ORF">M407DRAFT_244661</name>
</gene>
<feature type="domain" description="DUF6593" evidence="2">
    <location>
        <begin position="26"/>
        <end position="174"/>
    </location>
</feature>